<dbReference type="GO" id="GO:0008113">
    <property type="term" value="F:peptide-methionine (S)-S-oxide reductase activity"/>
    <property type="evidence" value="ECO:0007669"/>
    <property type="project" value="UniProtKB-UniRule"/>
</dbReference>
<evidence type="ECO:0000256" key="1">
    <source>
        <dbReference type="ARBA" id="ARBA00008076"/>
    </source>
</evidence>
<comment type="similarity">
    <text evidence="8">Belongs to the MsrB Met sulfoxide reductase family.</text>
</comment>
<evidence type="ECO:0000256" key="2">
    <source>
        <dbReference type="ARBA" id="ARBA00023002"/>
    </source>
</evidence>
<evidence type="ECO:0000256" key="8">
    <source>
        <dbReference type="HAMAP-Rule" id="MF_01400"/>
    </source>
</evidence>
<dbReference type="CDD" id="cd02966">
    <property type="entry name" value="TlpA_like_family"/>
    <property type="match status" value="1"/>
</dbReference>
<dbReference type="EC" id="1.8.4.12" evidence="8"/>
<evidence type="ECO:0000259" key="11">
    <source>
        <dbReference type="PROSITE" id="PS51790"/>
    </source>
</evidence>
<dbReference type="InterPro" id="IPR036509">
    <property type="entry name" value="Met_Sox_Rdtase_MsrA_sf"/>
</dbReference>
<dbReference type="InterPro" id="IPR011057">
    <property type="entry name" value="Mss4-like_sf"/>
</dbReference>
<dbReference type="AlphaFoldDB" id="A0A238TDQ7"/>
<dbReference type="GO" id="GO:0005737">
    <property type="term" value="C:cytoplasm"/>
    <property type="evidence" value="ECO:0007669"/>
    <property type="project" value="TreeGrafter"/>
</dbReference>
<evidence type="ECO:0000313" key="12">
    <source>
        <dbReference type="EMBL" id="SMQ12668.1"/>
    </source>
</evidence>
<dbReference type="Gene3D" id="3.30.1060.10">
    <property type="entry name" value="Peptide methionine sulphoxide reductase MsrA"/>
    <property type="match status" value="1"/>
</dbReference>
<keyword evidence="14" id="KW-1185">Reference proteome</keyword>
<keyword evidence="3" id="KW-0511">Multifunctional enzyme</keyword>
<sequence length="525" mass="58741">MKISKLCRNLGFFALGFVAFGGAMLAMRLPQTQAVAQTQTVADSISRLHNTQNQSGKMYLQSGKPTLVKFWASWCPLCLSELAHTEQWASDKRFQAANLVTIASPNFLGEKRDGDFQQWYAGLNYPKLPVLVDAGGSIAKQLNIQVYPSWAVLDNSGNVVRIVKGSLNEQQALALIRDPNAELGSLKTKFHKPTDKKVSSTMNTKTIYLAGGCFWGLEAYFQRIDGVIDAVSGYANGNTQNPTYEDVSRRNTGHAETVRVTYDADKLSLDDILQYYFRVIDPTSLNKQGNDRGTQYRTGVYYTDPAEKAVIAQALANEQRKFSQPIVVENEPLRQFFDAEEYHQDYLIKNPNGYCHIDIHKADEPLPNKAVSKKGFDLATYHKPSDAELKRILTDEQYRVTQNSGTEYAFSHEYDHLFQAGIYVDVVSGEPLFSSTDKFNSGCGWPSFSKPIESAAVTEHDDNSFNMHRVEVRSRAADSHLGHVFPDGPRDKGGLRYCINGASLKFIPLEQMDAAGYGEWKKFVK</sequence>
<dbReference type="NCBIfam" id="TIGR00401">
    <property type="entry name" value="msrA"/>
    <property type="match status" value="1"/>
</dbReference>
<dbReference type="Pfam" id="PF01641">
    <property type="entry name" value="SelR"/>
    <property type="match status" value="1"/>
</dbReference>
<dbReference type="PROSITE" id="PS51790">
    <property type="entry name" value="MSRB"/>
    <property type="match status" value="1"/>
</dbReference>
<comment type="function">
    <text evidence="4 9">Has an important function as a repair enzyme for proteins that have been inactivated by oxidation. Catalyzes the reversible oxidation-reduction of methionine sulfoxide in proteins to methionine.</text>
</comment>
<dbReference type="STRING" id="1522312.GCA_900177895_00694"/>
<name>A0A238TDQ7_9NEIS</name>
<reference evidence="13 14" key="2">
    <citation type="submission" date="2017-06" db="EMBL/GenBank/DDBJ databases">
        <authorList>
            <person name="Kim H.J."/>
            <person name="Triplett B.A."/>
        </authorList>
    </citation>
    <scope>NUCLEOTIDE SEQUENCE [LARGE SCALE GENOMIC DNA]</scope>
    <source>
        <strain evidence="13">Kingella_eburonensis</strain>
    </source>
</reference>
<comment type="catalytic activity">
    <reaction evidence="7 9">
        <text>[thioredoxin]-disulfide + L-methionine + H2O = L-methionine (S)-S-oxide + [thioredoxin]-dithiol</text>
        <dbReference type="Rhea" id="RHEA:19993"/>
        <dbReference type="Rhea" id="RHEA-COMP:10698"/>
        <dbReference type="Rhea" id="RHEA-COMP:10700"/>
        <dbReference type="ChEBI" id="CHEBI:15377"/>
        <dbReference type="ChEBI" id="CHEBI:29950"/>
        <dbReference type="ChEBI" id="CHEBI:50058"/>
        <dbReference type="ChEBI" id="CHEBI:57844"/>
        <dbReference type="ChEBI" id="CHEBI:58772"/>
        <dbReference type="EC" id="1.8.4.11"/>
    </reaction>
</comment>
<evidence type="ECO:0000256" key="6">
    <source>
        <dbReference type="ARBA" id="ARBA00048488"/>
    </source>
</evidence>
<comment type="caution">
    <text evidence="8">Lacks conserved residue(s) required for the propagation of feature annotation.</text>
</comment>
<dbReference type="GO" id="GO:0033743">
    <property type="term" value="F:peptide-methionine (R)-S-oxide reductase activity"/>
    <property type="evidence" value="ECO:0007669"/>
    <property type="project" value="UniProtKB-UniRule"/>
</dbReference>
<dbReference type="PROSITE" id="PS51352">
    <property type="entry name" value="THIOREDOXIN_2"/>
    <property type="match status" value="1"/>
</dbReference>
<dbReference type="InterPro" id="IPR050162">
    <property type="entry name" value="MsrA_MetSO_reductase"/>
</dbReference>
<evidence type="ECO:0000256" key="5">
    <source>
        <dbReference type="ARBA" id="ARBA00047806"/>
    </source>
</evidence>
<dbReference type="SUPFAM" id="SSF55068">
    <property type="entry name" value="Peptide methionine sulfoxide reductase"/>
    <property type="match status" value="1"/>
</dbReference>
<dbReference type="EC" id="1.8.4.11" evidence="9"/>
<dbReference type="GO" id="GO:0034599">
    <property type="term" value="P:cellular response to oxidative stress"/>
    <property type="evidence" value="ECO:0007669"/>
    <property type="project" value="TreeGrafter"/>
</dbReference>
<feature type="domain" description="Thioredoxin" evidence="10">
    <location>
        <begin position="23"/>
        <end position="168"/>
    </location>
</feature>
<evidence type="ECO:0000313" key="13">
    <source>
        <dbReference type="EMBL" id="SNB75330.1"/>
    </source>
</evidence>
<dbReference type="Gene3D" id="3.40.30.10">
    <property type="entry name" value="Glutaredoxin"/>
    <property type="match status" value="1"/>
</dbReference>
<dbReference type="EMBL" id="FXUV02000035">
    <property type="protein sequence ID" value="SNB75330.1"/>
    <property type="molecule type" value="Genomic_DNA"/>
</dbReference>
<dbReference type="SUPFAM" id="SSF52833">
    <property type="entry name" value="Thioredoxin-like"/>
    <property type="match status" value="1"/>
</dbReference>
<accession>A0A238TDQ7</accession>
<dbReference type="OrthoDB" id="4174719at2"/>
<dbReference type="InterPro" id="IPR013766">
    <property type="entry name" value="Thioredoxin_domain"/>
</dbReference>
<dbReference type="Pfam" id="PF08534">
    <property type="entry name" value="Redoxin"/>
    <property type="match status" value="1"/>
</dbReference>
<dbReference type="InterPro" id="IPR002579">
    <property type="entry name" value="Met_Sox_Rdtase_MsrB_dom"/>
</dbReference>
<comment type="similarity">
    <text evidence="9">Belongs to the MsrA Met sulfoxide reductase family.</text>
</comment>
<dbReference type="HAMAP" id="MF_01401">
    <property type="entry name" value="MsrA"/>
    <property type="match status" value="1"/>
</dbReference>
<evidence type="ECO:0000256" key="3">
    <source>
        <dbReference type="ARBA" id="ARBA00023268"/>
    </source>
</evidence>
<dbReference type="SUPFAM" id="SSF51316">
    <property type="entry name" value="Mss4-like"/>
    <property type="match status" value="1"/>
</dbReference>
<dbReference type="Gene3D" id="2.170.150.20">
    <property type="entry name" value="Peptide methionine sulfoxide reductase"/>
    <property type="match status" value="1"/>
</dbReference>
<dbReference type="EMBL" id="FXUV01000029">
    <property type="protein sequence ID" value="SMQ12668.1"/>
    <property type="molecule type" value="Genomic_DNA"/>
</dbReference>
<reference evidence="12" key="1">
    <citation type="submission" date="2017-05" db="EMBL/GenBank/DDBJ databases">
        <authorList>
            <person name="Song R."/>
            <person name="Chenine A.L."/>
            <person name="Ruprecht R.M."/>
        </authorList>
    </citation>
    <scope>NUCLEOTIDE SEQUENCE</scope>
    <source>
        <strain evidence="12">Kingella_eburonensis</strain>
    </source>
</reference>
<dbReference type="Pfam" id="PF01625">
    <property type="entry name" value="PMSR"/>
    <property type="match status" value="1"/>
</dbReference>
<comment type="similarity">
    <text evidence="1">In the C-terminal section; belongs to the MsrB Met sulfoxide reductase family.</text>
</comment>
<dbReference type="FunFam" id="3.30.1060.10:FF:000007">
    <property type="entry name" value="Peptide methionine sulfoxide reductase msrA/msrB"/>
    <property type="match status" value="1"/>
</dbReference>
<proteinExistence type="inferred from homology"/>
<dbReference type="NCBIfam" id="NF010625">
    <property type="entry name" value="PRK14018.1"/>
    <property type="match status" value="1"/>
</dbReference>
<protein>
    <recommendedName>
        <fullName evidence="8 9">Multifunctional fusion protein</fullName>
    </recommendedName>
    <domain>
        <recommendedName>
            <fullName evidence="9">Peptide methionine sulfoxide reductase MsrA</fullName>
            <shortName evidence="9">Protein-methionine-S-oxide reductase</shortName>
            <ecNumber evidence="9">1.8.4.11</ecNumber>
        </recommendedName>
        <alternativeName>
            <fullName evidence="9">Peptide-methionine (S)-S-oxide reductase</fullName>
            <shortName evidence="9">Peptide Met(O) reductase</shortName>
        </alternativeName>
    </domain>
    <domain>
        <recommendedName>
            <fullName evidence="8">Peptide methionine sulfoxide reductase MsrB</fullName>
            <ecNumber evidence="8">1.8.4.12</ecNumber>
        </recommendedName>
        <alternativeName>
            <fullName evidence="8">Peptide-methionine (R)-S-oxide reductase</fullName>
        </alternativeName>
    </domain>
</protein>
<comment type="catalytic activity">
    <reaction evidence="6 8">
        <text>L-methionyl-[protein] + [thioredoxin]-disulfide + H2O = L-methionyl-(R)-S-oxide-[protein] + [thioredoxin]-dithiol</text>
        <dbReference type="Rhea" id="RHEA:24164"/>
        <dbReference type="Rhea" id="RHEA-COMP:10698"/>
        <dbReference type="Rhea" id="RHEA-COMP:10700"/>
        <dbReference type="Rhea" id="RHEA-COMP:12313"/>
        <dbReference type="Rhea" id="RHEA-COMP:12314"/>
        <dbReference type="ChEBI" id="CHEBI:15377"/>
        <dbReference type="ChEBI" id="CHEBI:16044"/>
        <dbReference type="ChEBI" id="CHEBI:29950"/>
        <dbReference type="ChEBI" id="CHEBI:45764"/>
        <dbReference type="ChEBI" id="CHEBI:50058"/>
        <dbReference type="EC" id="1.8.4.12"/>
    </reaction>
</comment>
<dbReference type="InterPro" id="IPR013740">
    <property type="entry name" value="Redoxin"/>
</dbReference>
<dbReference type="HAMAP" id="MF_01400">
    <property type="entry name" value="MsrB"/>
    <property type="match status" value="1"/>
</dbReference>
<dbReference type="InterPro" id="IPR036249">
    <property type="entry name" value="Thioredoxin-like_sf"/>
</dbReference>
<dbReference type="InterPro" id="IPR002569">
    <property type="entry name" value="Met_Sox_Rdtase_MsrA_dom"/>
</dbReference>
<dbReference type="Proteomes" id="UP000215450">
    <property type="component" value="Unassembled WGS sequence"/>
</dbReference>
<organism evidence="13 14">
    <name type="scientific">Kingella negevensis</name>
    <dbReference type="NCBI Taxonomy" id="1522312"/>
    <lineage>
        <taxon>Bacteria</taxon>
        <taxon>Pseudomonadati</taxon>
        <taxon>Pseudomonadota</taxon>
        <taxon>Betaproteobacteria</taxon>
        <taxon>Neisseriales</taxon>
        <taxon>Neisseriaceae</taxon>
        <taxon>Kingella</taxon>
    </lineage>
</organism>
<evidence type="ECO:0000256" key="4">
    <source>
        <dbReference type="ARBA" id="ARBA00024679"/>
    </source>
</evidence>
<evidence type="ECO:0000256" key="9">
    <source>
        <dbReference type="HAMAP-Rule" id="MF_01401"/>
    </source>
</evidence>
<feature type="domain" description="MsrB" evidence="11">
    <location>
        <begin position="386"/>
        <end position="509"/>
    </location>
</feature>
<evidence type="ECO:0000256" key="7">
    <source>
        <dbReference type="ARBA" id="ARBA00048782"/>
    </source>
</evidence>
<dbReference type="PANTHER" id="PTHR42799:SF2">
    <property type="entry name" value="MITOCHONDRIAL PEPTIDE METHIONINE SULFOXIDE REDUCTASE"/>
    <property type="match status" value="1"/>
</dbReference>
<keyword evidence="2 8" id="KW-0560">Oxidoreductase</keyword>
<dbReference type="FunFam" id="2.170.150.20:FF:000003">
    <property type="entry name" value="Peptide methionine sulfoxide reductase MsrB"/>
    <property type="match status" value="1"/>
</dbReference>
<feature type="active site" evidence="9">
    <location>
        <position position="213"/>
    </location>
</feature>
<comment type="catalytic activity">
    <reaction evidence="5 9">
        <text>L-methionyl-[protein] + [thioredoxin]-disulfide + H2O = L-methionyl-(S)-S-oxide-[protein] + [thioredoxin]-dithiol</text>
        <dbReference type="Rhea" id="RHEA:14217"/>
        <dbReference type="Rhea" id="RHEA-COMP:10698"/>
        <dbReference type="Rhea" id="RHEA-COMP:10700"/>
        <dbReference type="Rhea" id="RHEA-COMP:12313"/>
        <dbReference type="Rhea" id="RHEA-COMP:12315"/>
        <dbReference type="ChEBI" id="CHEBI:15377"/>
        <dbReference type="ChEBI" id="CHEBI:16044"/>
        <dbReference type="ChEBI" id="CHEBI:29950"/>
        <dbReference type="ChEBI" id="CHEBI:44120"/>
        <dbReference type="ChEBI" id="CHEBI:50058"/>
        <dbReference type="EC" id="1.8.4.11"/>
    </reaction>
</comment>
<gene>
    <name evidence="13" type="primary">msrAB</name>
    <name evidence="9" type="synonym">msrA</name>
    <name evidence="8" type="synonym">msrB</name>
    <name evidence="12" type="ORF">KEBURONENSIS_01569</name>
    <name evidence="13" type="ORF">KEBURONENSIS_01578</name>
</gene>
<dbReference type="NCBIfam" id="TIGR00357">
    <property type="entry name" value="peptide-methionine (R)-S-oxide reductase MsrB"/>
    <property type="match status" value="1"/>
</dbReference>
<dbReference type="RefSeq" id="WP_095062810.1">
    <property type="nucleotide sequence ID" value="NZ_FXUV02000035.1"/>
</dbReference>
<evidence type="ECO:0000259" key="10">
    <source>
        <dbReference type="PROSITE" id="PS51352"/>
    </source>
</evidence>
<feature type="active site" description="Nucleophile" evidence="8">
    <location>
        <position position="498"/>
    </location>
</feature>
<evidence type="ECO:0000313" key="14">
    <source>
        <dbReference type="Proteomes" id="UP000215450"/>
    </source>
</evidence>
<dbReference type="PANTHER" id="PTHR42799">
    <property type="entry name" value="MITOCHONDRIAL PEPTIDE METHIONINE SULFOXIDE REDUCTASE"/>
    <property type="match status" value="1"/>
</dbReference>